<accession>A0A9X3ELM6</accession>
<evidence type="ECO:0000313" key="4">
    <source>
        <dbReference type="EMBL" id="MCY1006292.1"/>
    </source>
</evidence>
<proteinExistence type="predicted"/>
<feature type="chain" id="PRO_5040761264" evidence="2">
    <location>
        <begin position="22"/>
        <end position="452"/>
    </location>
</feature>
<dbReference type="Pfam" id="PF14238">
    <property type="entry name" value="DUF4340"/>
    <property type="match status" value="1"/>
</dbReference>
<name>A0A9X3ELM6_9BACT</name>
<feature type="region of interest" description="Disordered" evidence="1">
    <location>
        <begin position="109"/>
        <end position="132"/>
    </location>
</feature>
<evidence type="ECO:0000259" key="3">
    <source>
        <dbReference type="Pfam" id="PF14238"/>
    </source>
</evidence>
<evidence type="ECO:0000313" key="5">
    <source>
        <dbReference type="Proteomes" id="UP001150924"/>
    </source>
</evidence>
<feature type="signal peptide" evidence="2">
    <location>
        <begin position="1"/>
        <end position="21"/>
    </location>
</feature>
<reference evidence="4" key="1">
    <citation type="submission" date="2022-11" db="EMBL/GenBank/DDBJ databases">
        <title>Minimal conservation of predation-associated metabolite biosynthetic gene clusters underscores biosynthetic potential of Myxococcota including descriptions for ten novel species: Archangium lansinium sp. nov., Myxococcus landrumus sp. nov., Nannocystis bai.</title>
        <authorList>
            <person name="Ahearne A."/>
            <person name="Stevens C."/>
            <person name="Phillips K."/>
        </authorList>
    </citation>
    <scope>NUCLEOTIDE SEQUENCE</scope>
    <source>
        <strain evidence="4">Na p29</strain>
    </source>
</reference>
<feature type="compositionally biased region" description="Basic and acidic residues" evidence="1">
    <location>
        <begin position="433"/>
        <end position="452"/>
    </location>
</feature>
<comment type="caution">
    <text evidence="4">The sequence shown here is derived from an EMBL/GenBank/DDBJ whole genome shotgun (WGS) entry which is preliminary data.</text>
</comment>
<protein>
    <submittedName>
        <fullName evidence="4">DUF4340 domain-containing protein</fullName>
    </submittedName>
</protein>
<evidence type="ECO:0000256" key="2">
    <source>
        <dbReference type="SAM" id="SignalP"/>
    </source>
</evidence>
<dbReference type="EMBL" id="JAPNKE010000002">
    <property type="protein sequence ID" value="MCY1006292.1"/>
    <property type="molecule type" value="Genomic_DNA"/>
</dbReference>
<sequence>MNRTTILTVVVALASLGGAVAMRPGPAPQVSYEDTGQLLFPSFTDPSQAASLEVIGWDETAARNTSFKVELKDGRWTIPSHNDYPADGTERMGKAAASFIDVKKDIYRGDRPEDQSSYGLDDPTDPNAKERGQRITIKDASGTVLSDVIVGKKVEDKEGYRYVRLPDQKRVYAVKIDVDISTNFTDWIEKDLLLLEQDQVVSFMSDTYKVDESQGKVTGSDPLLVKKDATDPEGTSWLLGEGSTPIAGKELDPFKVKQAISGLDRLQIVGVRPRPEMLTLQALQSKGFFVTRDGSRLYGNEGEVKAICDDGVVYNLYFGEVTYDSGLALTAGQEGGEAAPKPEDEAAAKKDANRYMFVDVFYDPTLDTKATAGGNPDDAAGAKRAKQLSARFGKWFYVISDASFKQIRKAKAEFFKDAPAGSGATPASPAAPAKKEPAKKEPAKKEPKPAAP</sequence>
<dbReference type="RefSeq" id="WP_267768410.1">
    <property type="nucleotide sequence ID" value="NZ_JAPNKE010000002.1"/>
</dbReference>
<keyword evidence="2" id="KW-0732">Signal</keyword>
<feature type="region of interest" description="Disordered" evidence="1">
    <location>
        <begin position="418"/>
        <end position="452"/>
    </location>
</feature>
<feature type="domain" description="DUF4340" evidence="3">
    <location>
        <begin position="76"/>
        <end position="273"/>
    </location>
</feature>
<dbReference type="InterPro" id="IPR025641">
    <property type="entry name" value="DUF4340"/>
</dbReference>
<evidence type="ECO:0000256" key="1">
    <source>
        <dbReference type="SAM" id="MobiDB-lite"/>
    </source>
</evidence>
<dbReference type="AlphaFoldDB" id="A0A9X3ELM6"/>
<dbReference type="Proteomes" id="UP001150924">
    <property type="component" value="Unassembled WGS sequence"/>
</dbReference>
<feature type="compositionally biased region" description="Low complexity" evidence="1">
    <location>
        <begin position="418"/>
        <end position="432"/>
    </location>
</feature>
<gene>
    <name evidence="4" type="ORF">OV079_12115</name>
</gene>
<organism evidence="4 5">
    <name type="scientific">Nannocystis pusilla</name>
    <dbReference type="NCBI Taxonomy" id="889268"/>
    <lineage>
        <taxon>Bacteria</taxon>
        <taxon>Pseudomonadati</taxon>
        <taxon>Myxococcota</taxon>
        <taxon>Polyangia</taxon>
        <taxon>Nannocystales</taxon>
        <taxon>Nannocystaceae</taxon>
        <taxon>Nannocystis</taxon>
    </lineage>
</organism>
<keyword evidence="5" id="KW-1185">Reference proteome</keyword>